<sequence>MSSRRAPAFTRTTPADLTPPDSLLARLSTTDRTEYIDRHGFGRAQLKPEWWIKRGVTIHLPSSADGEPVLTRSDLFQMADHVSDDDSLLAVLWHVLAWGSGTSRRNNDRRIDSCKQHISLLKLAFDAARGSDPRTAYGTLIRRGGAKIPHFGPAFFSKFLYFASEDSTPRCLILDARVARSLWSLGWSMAPTYRGRSFSYNWYTDTYVSYCALLESWAAASEHDITADMFERALFDGLLSQP</sequence>
<gene>
    <name evidence="1" type="ORF">K1X13_05280</name>
</gene>
<name>A0ABS7RK69_9ACTN</name>
<comment type="caution">
    <text evidence="1">The sequence shown here is derived from an EMBL/GenBank/DDBJ whole genome shotgun (WGS) entry which is preliminary data.</text>
</comment>
<dbReference type="Pfam" id="PF21790">
    <property type="entry name" value="OGG"/>
    <property type="match status" value="1"/>
</dbReference>
<protein>
    <submittedName>
        <fullName evidence="1">Uncharacterized protein</fullName>
    </submittedName>
</protein>
<accession>A0ABS7RK69</accession>
<proteinExistence type="predicted"/>
<dbReference type="EMBL" id="JAIEZQ010000001">
    <property type="protein sequence ID" value="MBY9074230.1"/>
    <property type="molecule type" value="Genomic_DNA"/>
</dbReference>
<reference evidence="1 2" key="1">
    <citation type="submission" date="2021-08" db="EMBL/GenBank/DDBJ databases">
        <title>Nocardioides bacterium WL0053 sp. nov., isolated from the sediment.</title>
        <authorList>
            <person name="Wang L."/>
            <person name="Zhang D."/>
            <person name="Zhang A."/>
        </authorList>
    </citation>
    <scope>NUCLEOTIDE SEQUENCE [LARGE SCALE GENOMIC DNA]</scope>
    <source>
        <strain evidence="1 2">WL0053</strain>
    </source>
</reference>
<dbReference type="InterPro" id="IPR048868">
    <property type="entry name" value="OGG-like_put"/>
</dbReference>
<evidence type="ECO:0000313" key="2">
    <source>
        <dbReference type="Proteomes" id="UP000754710"/>
    </source>
</evidence>
<keyword evidence="2" id="KW-1185">Reference proteome</keyword>
<dbReference type="Proteomes" id="UP000754710">
    <property type="component" value="Unassembled WGS sequence"/>
</dbReference>
<organism evidence="1 2">
    <name type="scientific">Nocardioides jiangsuensis</name>
    <dbReference type="NCBI Taxonomy" id="2866161"/>
    <lineage>
        <taxon>Bacteria</taxon>
        <taxon>Bacillati</taxon>
        <taxon>Actinomycetota</taxon>
        <taxon>Actinomycetes</taxon>
        <taxon>Propionibacteriales</taxon>
        <taxon>Nocardioidaceae</taxon>
        <taxon>Nocardioides</taxon>
    </lineage>
</organism>
<dbReference type="RefSeq" id="WP_221023932.1">
    <property type="nucleotide sequence ID" value="NZ_JAIEZQ010000001.1"/>
</dbReference>
<evidence type="ECO:0000313" key="1">
    <source>
        <dbReference type="EMBL" id="MBY9074230.1"/>
    </source>
</evidence>